<dbReference type="HOGENOM" id="CLU_3205447_0_0_10"/>
<evidence type="ECO:0000313" key="1">
    <source>
        <dbReference type="EMBL" id="ADB39545.1"/>
    </source>
</evidence>
<keyword evidence="2" id="KW-1185">Reference proteome</keyword>
<accession>D2QQB2</accession>
<proteinExistence type="predicted"/>
<evidence type="ECO:0000313" key="2">
    <source>
        <dbReference type="Proteomes" id="UP000002028"/>
    </source>
</evidence>
<gene>
    <name evidence="1" type="ordered locus">Slin_3538</name>
</gene>
<organism evidence="1 2">
    <name type="scientific">Spirosoma linguale (strain ATCC 33905 / DSM 74 / LMG 10896 / Claus 1)</name>
    <dbReference type="NCBI Taxonomy" id="504472"/>
    <lineage>
        <taxon>Bacteria</taxon>
        <taxon>Pseudomonadati</taxon>
        <taxon>Bacteroidota</taxon>
        <taxon>Cytophagia</taxon>
        <taxon>Cytophagales</taxon>
        <taxon>Cytophagaceae</taxon>
        <taxon>Spirosoma</taxon>
    </lineage>
</organism>
<dbReference type="KEGG" id="sli:Slin_3538"/>
<reference evidence="1 2" key="1">
    <citation type="journal article" date="2010" name="Stand. Genomic Sci.">
        <title>Complete genome sequence of Spirosoma linguale type strain (1).</title>
        <authorList>
            <person name="Lail K."/>
            <person name="Sikorski J."/>
            <person name="Saunders E."/>
            <person name="Lapidus A."/>
            <person name="Glavina Del Rio T."/>
            <person name="Copeland A."/>
            <person name="Tice H."/>
            <person name="Cheng J.-F."/>
            <person name="Lucas S."/>
            <person name="Nolan M."/>
            <person name="Bruce D."/>
            <person name="Goodwin L."/>
            <person name="Pitluck S."/>
            <person name="Ivanova N."/>
            <person name="Mavromatis K."/>
            <person name="Ovchinnikova G."/>
            <person name="Pati A."/>
            <person name="Chen A."/>
            <person name="Palaniappan K."/>
            <person name="Land M."/>
            <person name="Hauser L."/>
            <person name="Chang Y.-J."/>
            <person name="Jeffries C.D."/>
            <person name="Chain P."/>
            <person name="Brettin T."/>
            <person name="Detter J.C."/>
            <person name="Schuetze A."/>
            <person name="Rohde M."/>
            <person name="Tindall B.J."/>
            <person name="Goeker M."/>
            <person name="Bristow J."/>
            <person name="Eisen J.A."/>
            <person name="Markowitz V."/>
            <person name="Hugenholtz P."/>
            <person name="Kyrpides N.C."/>
            <person name="Klenk H.-P."/>
            <person name="Chen F."/>
        </authorList>
    </citation>
    <scope>NUCLEOTIDE SEQUENCE [LARGE SCALE GENOMIC DNA]</scope>
    <source>
        <strain evidence="2">ATCC 33905 / DSM 74 / LMG 10896 / Claus 1</strain>
    </source>
</reference>
<dbReference type="EMBL" id="CP001769">
    <property type="protein sequence ID" value="ADB39545.1"/>
    <property type="molecule type" value="Genomic_DNA"/>
</dbReference>
<name>D2QQB2_SPILD</name>
<dbReference type="STRING" id="504472.Slin_3538"/>
<sequence length="45" mass="5027">MGMGVGFVASLLNELANQLQTIIQFSVRLKCIHSDWTYAKPSDRS</sequence>
<dbReference type="Proteomes" id="UP000002028">
    <property type="component" value="Chromosome"/>
</dbReference>
<dbReference type="AlphaFoldDB" id="D2QQB2"/>
<protein>
    <submittedName>
        <fullName evidence="1">Uncharacterized protein</fullName>
    </submittedName>
</protein>